<dbReference type="RefSeq" id="WP_067616137.1">
    <property type="nucleotide sequence ID" value="NZ_MAGO01000002.1"/>
</dbReference>
<dbReference type="InterPro" id="IPR000897">
    <property type="entry name" value="SRP54_GTPase_dom"/>
</dbReference>
<dbReference type="Pfam" id="PF00448">
    <property type="entry name" value="SRP54"/>
    <property type="match status" value="1"/>
</dbReference>
<sequence length="298" mass="33487">MKIQRFRARDMASAFELVKKNMGDDAVIIETGSVEGENGARLFEVVAAVDLDEVQHDEFDARSISRRKLYCTENELLSASPKFFGIIGPSGSGKTTVLLKLAFRFKQKGYRVKIVNVDNIRLGAHEALKKVSHILEIPYYNAKTPLELLRIVSASAEDEILLADFPGVNLFDEEKRDRLKRFFVATPGLKALAVMPSNMNPVDLKALVREIYEFPLCAFVLTKVDELKDRGRVREIVADLSVDVVYVSSGQRVTADFEEFKFSTLGHSSCKKRQFFLKALAKKSLRTQAKEIISGIHP</sequence>
<gene>
    <name evidence="8" type="ORF">DBT_0551</name>
</gene>
<evidence type="ECO:0000256" key="3">
    <source>
        <dbReference type="ARBA" id="ARBA00022741"/>
    </source>
</evidence>
<evidence type="ECO:0000256" key="2">
    <source>
        <dbReference type="ARBA" id="ARBA00008531"/>
    </source>
</evidence>
<dbReference type="InterPro" id="IPR027417">
    <property type="entry name" value="P-loop_NTPase"/>
</dbReference>
<dbReference type="InterPro" id="IPR003593">
    <property type="entry name" value="AAA+_ATPase"/>
</dbReference>
<dbReference type="GO" id="GO:0006614">
    <property type="term" value="P:SRP-dependent cotranslational protein targeting to membrane"/>
    <property type="evidence" value="ECO:0007669"/>
    <property type="project" value="InterPro"/>
</dbReference>
<accession>A0A1B9F826</accession>
<feature type="domain" description="SRP54-type proteins GTP-binding" evidence="7">
    <location>
        <begin position="81"/>
        <end position="266"/>
    </location>
</feature>
<name>A0A1B9F826_9BACT</name>
<evidence type="ECO:0000313" key="9">
    <source>
        <dbReference type="Proteomes" id="UP000093080"/>
    </source>
</evidence>
<keyword evidence="5" id="KW-0472">Membrane</keyword>
<comment type="subcellular location">
    <subcellularLocation>
        <location evidence="1">Cell membrane</location>
        <topology evidence="1">Peripheral membrane protein</topology>
        <orientation evidence="1">Cytoplasmic side</orientation>
    </subcellularLocation>
</comment>
<keyword evidence="3" id="KW-0547">Nucleotide-binding</keyword>
<reference evidence="8 9" key="1">
    <citation type="submission" date="2016-06" db="EMBL/GenBank/DDBJ databases">
        <title>Respiratory ammonification of nitrate coupled to the oxidation of elemental sulfur in deep-sea autotrophic thermophilic bacteria.</title>
        <authorList>
            <person name="Slobodkina G.B."/>
            <person name="Mardanov A.V."/>
            <person name="Ravin N.V."/>
            <person name="Frolova A.A."/>
            <person name="Viryasiv M.B."/>
            <person name="Chernyh N.A."/>
            <person name="Bonch-Osmolovskaya E.A."/>
            <person name="Slobodkin A.I."/>
        </authorList>
    </citation>
    <scope>NUCLEOTIDE SEQUENCE [LARGE SCALE GENOMIC DNA]</scope>
    <source>
        <strain evidence="8 9">S69</strain>
    </source>
</reference>
<organism evidence="8 9">
    <name type="scientific">Dissulfuribacter thermophilus</name>
    <dbReference type="NCBI Taxonomy" id="1156395"/>
    <lineage>
        <taxon>Bacteria</taxon>
        <taxon>Pseudomonadati</taxon>
        <taxon>Thermodesulfobacteriota</taxon>
        <taxon>Dissulfuribacteria</taxon>
        <taxon>Dissulfuribacterales</taxon>
        <taxon>Dissulfuribacteraceae</taxon>
        <taxon>Dissulfuribacter</taxon>
    </lineage>
</organism>
<dbReference type="SMART" id="SM00962">
    <property type="entry name" value="SRP54"/>
    <property type="match status" value="1"/>
</dbReference>
<dbReference type="OrthoDB" id="9778554at2"/>
<dbReference type="GO" id="GO:0003924">
    <property type="term" value="F:GTPase activity"/>
    <property type="evidence" value="ECO:0007669"/>
    <property type="project" value="TreeGrafter"/>
</dbReference>
<keyword evidence="4" id="KW-0342">GTP-binding</keyword>
<evidence type="ECO:0000259" key="6">
    <source>
        <dbReference type="SMART" id="SM00382"/>
    </source>
</evidence>
<dbReference type="GO" id="GO:0005525">
    <property type="term" value="F:GTP binding"/>
    <property type="evidence" value="ECO:0007669"/>
    <property type="project" value="UniProtKB-KW"/>
</dbReference>
<evidence type="ECO:0000259" key="7">
    <source>
        <dbReference type="SMART" id="SM00962"/>
    </source>
</evidence>
<dbReference type="GO" id="GO:0005886">
    <property type="term" value="C:plasma membrane"/>
    <property type="evidence" value="ECO:0007669"/>
    <property type="project" value="UniProtKB-SubCell"/>
</dbReference>
<dbReference type="Proteomes" id="UP000093080">
    <property type="component" value="Unassembled WGS sequence"/>
</dbReference>
<dbReference type="GO" id="GO:0005047">
    <property type="term" value="F:signal recognition particle binding"/>
    <property type="evidence" value="ECO:0007669"/>
    <property type="project" value="TreeGrafter"/>
</dbReference>
<dbReference type="Gene3D" id="3.40.50.300">
    <property type="entry name" value="P-loop containing nucleotide triphosphate hydrolases"/>
    <property type="match status" value="1"/>
</dbReference>
<dbReference type="STRING" id="1156395.DBT_0551"/>
<evidence type="ECO:0000256" key="4">
    <source>
        <dbReference type="ARBA" id="ARBA00023134"/>
    </source>
</evidence>
<evidence type="ECO:0000256" key="1">
    <source>
        <dbReference type="ARBA" id="ARBA00004413"/>
    </source>
</evidence>
<dbReference type="SMART" id="SM00382">
    <property type="entry name" value="AAA"/>
    <property type="match status" value="1"/>
</dbReference>
<keyword evidence="8" id="KW-0969">Cilium</keyword>
<comment type="similarity">
    <text evidence="2">Belongs to the GTP-binding SRP family.</text>
</comment>
<evidence type="ECO:0000256" key="5">
    <source>
        <dbReference type="ARBA" id="ARBA00023136"/>
    </source>
</evidence>
<keyword evidence="9" id="KW-1185">Reference proteome</keyword>
<keyword evidence="8" id="KW-0966">Cell projection</keyword>
<dbReference type="PANTHER" id="PTHR43134:SF3">
    <property type="entry name" value="FLAGELLAR BIOSYNTHESIS PROTEIN FLHF"/>
    <property type="match status" value="1"/>
</dbReference>
<dbReference type="AlphaFoldDB" id="A0A1B9F826"/>
<comment type="caution">
    <text evidence="8">The sequence shown here is derived from an EMBL/GenBank/DDBJ whole genome shotgun (WGS) entry which is preliminary data.</text>
</comment>
<dbReference type="PANTHER" id="PTHR43134">
    <property type="entry name" value="SIGNAL RECOGNITION PARTICLE RECEPTOR SUBUNIT ALPHA"/>
    <property type="match status" value="1"/>
</dbReference>
<feature type="domain" description="AAA+ ATPase" evidence="6">
    <location>
        <begin position="80"/>
        <end position="248"/>
    </location>
</feature>
<evidence type="ECO:0000313" key="8">
    <source>
        <dbReference type="EMBL" id="OCC16089.1"/>
    </source>
</evidence>
<dbReference type="SUPFAM" id="SSF52540">
    <property type="entry name" value="P-loop containing nucleoside triphosphate hydrolases"/>
    <property type="match status" value="1"/>
</dbReference>
<proteinExistence type="inferred from homology"/>
<protein>
    <submittedName>
        <fullName evidence="8">Flagellar biosynthesis protein FlhF</fullName>
    </submittedName>
</protein>
<keyword evidence="8" id="KW-0282">Flagellum</keyword>
<dbReference type="EMBL" id="MAGO01000002">
    <property type="protein sequence ID" value="OCC16089.1"/>
    <property type="molecule type" value="Genomic_DNA"/>
</dbReference>